<dbReference type="InterPro" id="IPR013611">
    <property type="entry name" value="Transp-assoc_OB_typ2"/>
</dbReference>
<dbReference type="EMBL" id="JAYJLD010000010">
    <property type="protein sequence ID" value="MEB3101787.1"/>
    <property type="molecule type" value="Genomic_DNA"/>
</dbReference>
<gene>
    <name evidence="5" type="ORF">VF724_08935</name>
</gene>
<dbReference type="SUPFAM" id="SSF50331">
    <property type="entry name" value="MOP-like"/>
    <property type="match status" value="1"/>
</dbReference>
<sequence length="361" mass="40072">MATYDLELRNLKKVFDNGNVAVNNFNLNIEPGEFVAFLGPSGCGKTTTLRMIGGFEEPTSGDILIKGSKVNDIPPNRRKTNMVFQNYALFPHMNVAENIEYGLKLNGTDAATRKKKMKDILELVQMHEYAERNVHELSGGQRQRIAIARSLVVEPDILLLDEPLGALDANLRARVQVELKALQNRMGITFIFVTHSQSEAMALADKIVVMNEGEIEQIGTPEEIYGLPRTKFVAKFVGKNNIIDGKIGSKQADQIKLRTAYGIFSAATSKDLPAESGATLVIRADQAQIVKGTDTEREPGWNYIKGRLKGEEIIGSIITYIVEVENGVHFTVEQHESVSDFDLKLNSEVLLRWNADDAIIL</sequence>
<keyword evidence="1" id="KW-0813">Transport</keyword>
<dbReference type="Proteomes" id="UP001310386">
    <property type="component" value="Unassembled WGS sequence"/>
</dbReference>
<dbReference type="InterPro" id="IPR008995">
    <property type="entry name" value="Mo/tungstate-bd_C_term_dom"/>
</dbReference>
<evidence type="ECO:0000313" key="5">
    <source>
        <dbReference type="EMBL" id="MEB3101787.1"/>
    </source>
</evidence>
<dbReference type="PANTHER" id="PTHR42781">
    <property type="entry name" value="SPERMIDINE/PUTRESCINE IMPORT ATP-BINDING PROTEIN POTA"/>
    <property type="match status" value="1"/>
</dbReference>
<dbReference type="SMART" id="SM00382">
    <property type="entry name" value="AAA"/>
    <property type="match status" value="1"/>
</dbReference>
<evidence type="ECO:0000313" key="6">
    <source>
        <dbReference type="Proteomes" id="UP001310386"/>
    </source>
</evidence>
<dbReference type="InterPro" id="IPR027417">
    <property type="entry name" value="P-loop_NTPase"/>
</dbReference>
<evidence type="ECO:0000256" key="2">
    <source>
        <dbReference type="ARBA" id="ARBA00022741"/>
    </source>
</evidence>
<dbReference type="PROSITE" id="PS50893">
    <property type="entry name" value="ABC_TRANSPORTER_2"/>
    <property type="match status" value="1"/>
</dbReference>
<name>A0ABU5ZH15_9BACL</name>
<dbReference type="InterPro" id="IPR003439">
    <property type="entry name" value="ABC_transporter-like_ATP-bd"/>
</dbReference>
<evidence type="ECO:0000256" key="3">
    <source>
        <dbReference type="ARBA" id="ARBA00022840"/>
    </source>
</evidence>
<dbReference type="RefSeq" id="WP_371753905.1">
    <property type="nucleotide sequence ID" value="NZ_JAYJLD010000010.1"/>
</dbReference>
<keyword evidence="2" id="KW-0547">Nucleotide-binding</keyword>
<dbReference type="InterPro" id="IPR003593">
    <property type="entry name" value="AAA+_ATPase"/>
</dbReference>
<dbReference type="Gene3D" id="3.40.50.300">
    <property type="entry name" value="P-loop containing nucleotide triphosphate hydrolases"/>
    <property type="match status" value="1"/>
</dbReference>
<keyword evidence="3 5" id="KW-0067">ATP-binding</keyword>
<keyword evidence="6" id="KW-1185">Reference proteome</keyword>
<dbReference type="GO" id="GO:0005524">
    <property type="term" value="F:ATP binding"/>
    <property type="evidence" value="ECO:0007669"/>
    <property type="project" value="UniProtKB-KW"/>
</dbReference>
<evidence type="ECO:0000256" key="1">
    <source>
        <dbReference type="ARBA" id="ARBA00022448"/>
    </source>
</evidence>
<protein>
    <submittedName>
        <fullName evidence="5">ABC transporter ATP-binding protein</fullName>
    </submittedName>
</protein>
<dbReference type="PANTHER" id="PTHR42781:SF4">
    <property type="entry name" value="SPERMIDINE_PUTRESCINE IMPORT ATP-BINDING PROTEIN POTA"/>
    <property type="match status" value="1"/>
</dbReference>
<comment type="caution">
    <text evidence="5">The sequence shown here is derived from an EMBL/GenBank/DDBJ whole genome shotgun (WGS) entry which is preliminary data.</text>
</comment>
<dbReference type="Pfam" id="PF00005">
    <property type="entry name" value="ABC_tran"/>
    <property type="match status" value="1"/>
</dbReference>
<accession>A0ABU5ZH15</accession>
<dbReference type="InterPro" id="IPR050093">
    <property type="entry name" value="ABC_SmlMolc_Importer"/>
</dbReference>
<dbReference type="Gene3D" id="2.40.50.100">
    <property type="match status" value="1"/>
</dbReference>
<dbReference type="InterPro" id="IPR017871">
    <property type="entry name" value="ABC_transporter-like_CS"/>
</dbReference>
<evidence type="ECO:0000259" key="4">
    <source>
        <dbReference type="PROSITE" id="PS50893"/>
    </source>
</evidence>
<dbReference type="SUPFAM" id="SSF52540">
    <property type="entry name" value="P-loop containing nucleoside triphosphate hydrolases"/>
    <property type="match status" value="1"/>
</dbReference>
<reference evidence="5" key="1">
    <citation type="submission" date="2023-12" db="EMBL/GenBank/DDBJ databases">
        <title>Fervidustalea candida gen. nov., sp. nov., a novel member of the family Paenibacillaceae isolated from a geothermal area.</title>
        <authorList>
            <person name="Li W.-J."/>
            <person name="Jiao J.-Y."/>
            <person name="Chen Y."/>
        </authorList>
    </citation>
    <scope>NUCLEOTIDE SEQUENCE</scope>
    <source>
        <strain evidence="5">SYSU GA230002</strain>
    </source>
</reference>
<feature type="domain" description="ABC transporter" evidence="4">
    <location>
        <begin position="6"/>
        <end position="237"/>
    </location>
</feature>
<proteinExistence type="predicted"/>
<organism evidence="5 6">
    <name type="scientific">Ferviditalea candida</name>
    <dbReference type="NCBI Taxonomy" id="3108399"/>
    <lineage>
        <taxon>Bacteria</taxon>
        <taxon>Bacillati</taxon>
        <taxon>Bacillota</taxon>
        <taxon>Bacilli</taxon>
        <taxon>Bacillales</taxon>
        <taxon>Paenibacillaceae</taxon>
        <taxon>Ferviditalea</taxon>
    </lineage>
</organism>
<dbReference type="Pfam" id="PF08402">
    <property type="entry name" value="TOBE_2"/>
    <property type="match status" value="1"/>
</dbReference>
<dbReference type="PROSITE" id="PS00211">
    <property type="entry name" value="ABC_TRANSPORTER_1"/>
    <property type="match status" value="1"/>
</dbReference>